<evidence type="ECO:0000313" key="1">
    <source>
        <dbReference type="EMBL" id="KFE68700.1"/>
    </source>
</evidence>
<dbReference type="RefSeq" id="WP_044189668.1">
    <property type="nucleotide sequence ID" value="NZ_JMCB01000006.1"/>
</dbReference>
<dbReference type="Proteomes" id="UP000028725">
    <property type="component" value="Unassembled WGS sequence"/>
</dbReference>
<keyword evidence="2" id="KW-1185">Reference proteome</keyword>
<dbReference type="PATRIC" id="fig|394096.3.peg.3977"/>
<dbReference type="STRING" id="394096.DB31_7937"/>
<reference evidence="1 2" key="1">
    <citation type="submission" date="2014-04" db="EMBL/GenBank/DDBJ databases">
        <title>Genome assembly of Hyalangium minutum DSM 14724.</title>
        <authorList>
            <person name="Sharma G."/>
            <person name="Subramanian S."/>
        </authorList>
    </citation>
    <scope>NUCLEOTIDE SEQUENCE [LARGE SCALE GENOMIC DNA]</scope>
    <source>
        <strain evidence="1 2">DSM 14724</strain>
    </source>
</reference>
<gene>
    <name evidence="1" type="ORF">DB31_7937</name>
</gene>
<accession>A0A085WLY7</accession>
<name>A0A085WLY7_9BACT</name>
<dbReference type="OrthoDB" id="5503812at2"/>
<protein>
    <submittedName>
        <fullName evidence="1">Uncharacterized protein</fullName>
    </submittedName>
</protein>
<dbReference type="AlphaFoldDB" id="A0A085WLY7"/>
<evidence type="ECO:0000313" key="2">
    <source>
        <dbReference type="Proteomes" id="UP000028725"/>
    </source>
</evidence>
<dbReference type="EMBL" id="JMCB01000006">
    <property type="protein sequence ID" value="KFE68700.1"/>
    <property type="molecule type" value="Genomic_DNA"/>
</dbReference>
<organism evidence="1 2">
    <name type="scientific">Hyalangium minutum</name>
    <dbReference type="NCBI Taxonomy" id="394096"/>
    <lineage>
        <taxon>Bacteria</taxon>
        <taxon>Pseudomonadati</taxon>
        <taxon>Myxococcota</taxon>
        <taxon>Myxococcia</taxon>
        <taxon>Myxococcales</taxon>
        <taxon>Cystobacterineae</taxon>
        <taxon>Archangiaceae</taxon>
        <taxon>Hyalangium</taxon>
    </lineage>
</organism>
<proteinExistence type="predicted"/>
<comment type="caution">
    <text evidence="1">The sequence shown here is derived from an EMBL/GenBank/DDBJ whole genome shotgun (WGS) entry which is preliminary data.</text>
</comment>
<sequence length="270" mass="30138">MNTRRLIAAAVALLSGTSWGIEPPWGKGEKLGELLILEQTTVCTDGKGHYVVVAPEEQKGKQLFYGDGKAFVQVAPPPFGASGTHFLEPRFFAKTANPNFRGIDWRVFSEVEVDAEKKTCAVRCGERSTPWTVMEPEQAQKLVTAAKYEKNPQQYEPYALLRDTKGNYYLVEKGFQPEDEKSFRVHVGPKGSLKRQEMKDIVSDSEGQIFSTKKGDLRLLVDRAQSPLWIEGAKKKVELKVVPITENLPMIYNELGVYAGARLGTPCDDQ</sequence>